<dbReference type="EMBL" id="CP058627">
    <property type="protein sequence ID" value="QLG89065.1"/>
    <property type="molecule type" value="Genomic_DNA"/>
</dbReference>
<evidence type="ECO:0000256" key="1">
    <source>
        <dbReference type="ARBA" id="ARBA00022679"/>
    </source>
</evidence>
<dbReference type="InterPro" id="IPR016181">
    <property type="entry name" value="Acyl_CoA_acyltransferase"/>
</dbReference>
<evidence type="ECO:0000259" key="3">
    <source>
        <dbReference type="PROSITE" id="PS51186"/>
    </source>
</evidence>
<proteinExistence type="predicted"/>
<evidence type="ECO:0000313" key="5">
    <source>
        <dbReference type="Proteomes" id="UP000509597"/>
    </source>
</evidence>
<dbReference type="Proteomes" id="UP000509597">
    <property type="component" value="Chromosome"/>
</dbReference>
<dbReference type="KEGG" id="chiz:HQ393_12900"/>
<keyword evidence="1 4" id="KW-0808">Transferase</keyword>
<dbReference type="InterPro" id="IPR050832">
    <property type="entry name" value="Bact_Acetyltransf"/>
</dbReference>
<dbReference type="PROSITE" id="PS51186">
    <property type="entry name" value="GNAT"/>
    <property type="match status" value="1"/>
</dbReference>
<dbReference type="GO" id="GO:0016747">
    <property type="term" value="F:acyltransferase activity, transferring groups other than amino-acyl groups"/>
    <property type="evidence" value="ECO:0007669"/>
    <property type="project" value="InterPro"/>
</dbReference>
<evidence type="ECO:0000256" key="2">
    <source>
        <dbReference type="ARBA" id="ARBA00023315"/>
    </source>
</evidence>
<sequence length="161" mass="17607">MNLSRNALSCRTIEYGSCDWQSARELRYALFFAELGLPITVLDDAFERDAIHFAAFDRAQLVAYGRLALLPVCRGQISQMVVAPDRQGQGAGNLVLQGLIAIARQAGLNELILNARVFAQDFYAKEGFDAQGAVYVSPTTGVPHIKMHLELSSPASIHIKS</sequence>
<evidence type="ECO:0000313" key="4">
    <source>
        <dbReference type="EMBL" id="QLG89065.1"/>
    </source>
</evidence>
<gene>
    <name evidence="4" type="ORF">HQ393_12900</name>
</gene>
<dbReference type="CDD" id="cd04301">
    <property type="entry name" value="NAT_SF"/>
    <property type="match status" value="1"/>
</dbReference>
<dbReference type="AlphaFoldDB" id="A0A7H9BK57"/>
<keyword evidence="5" id="KW-1185">Reference proteome</keyword>
<feature type="domain" description="N-acetyltransferase" evidence="3">
    <location>
        <begin position="8"/>
        <end position="152"/>
    </location>
</feature>
<keyword evidence="2" id="KW-0012">Acyltransferase</keyword>
<dbReference type="SUPFAM" id="SSF55729">
    <property type="entry name" value="Acyl-CoA N-acyltransferases (Nat)"/>
    <property type="match status" value="1"/>
</dbReference>
<accession>A0A7H9BK57</accession>
<dbReference type="Pfam" id="PF13673">
    <property type="entry name" value="Acetyltransf_10"/>
    <property type="match status" value="1"/>
</dbReference>
<dbReference type="PANTHER" id="PTHR43877">
    <property type="entry name" value="AMINOALKYLPHOSPHONATE N-ACETYLTRANSFERASE-RELATED-RELATED"/>
    <property type="match status" value="1"/>
</dbReference>
<name>A0A7H9BK57_9NEIS</name>
<dbReference type="InterPro" id="IPR000182">
    <property type="entry name" value="GNAT_dom"/>
</dbReference>
<dbReference type="RefSeq" id="WP_179355566.1">
    <property type="nucleotide sequence ID" value="NZ_CP058627.1"/>
</dbReference>
<dbReference type="Gene3D" id="3.40.630.30">
    <property type="match status" value="1"/>
</dbReference>
<reference evidence="4 5" key="1">
    <citation type="submission" date="2020-07" db="EMBL/GenBank/DDBJ databases">
        <title>Complete genome sequence of Chitinibacter sp. 2T18.</title>
        <authorList>
            <person name="Bae J.-W."/>
            <person name="Choi J.-W."/>
        </authorList>
    </citation>
    <scope>NUCLEOTIDE SEQUENCE [LARGE SCALE GENOMIC DNA]</scope>
    <source>
        <strain evidence="4 5">2T18</strain>
    </source>
</reference>
<protein>
    <submittedName>
        <fullName evidence="4">GNAT family N-acetyltransferase</fullName>
    </submittedName>
</protein>
<organism evidence="4 5">
    <name type="scientific">Chitinibacter bivalviorum</name>
    <dbReference type="NCBI Taxonomy" id="2739434"/>
    <lineage>
        <taxon>Bacteria</taxon>
        <taxon>Pseudomonadati</taxon>
        <taxon>Pseudomonadota</taxon>
        <taxon>Betaproteobacteria</taxon>
        <taxon>Neisseriales</taxon>
        <taxon>Chitinibacteraceae</taxon>
        <taxon>Chitinibacter</taxon>
    </lineage>
</organism>